<dbReference type="HAMAP" id="MF_01416">
    <property type="entry name" value="ATP_synth_delta_bact"/>
    <property type="match status" value="1"/>
</dbReference>
<protein>
    <recommendedName>
        <fullName evidence="3">ATP synthase subunit 5, mitochondrial</fullName>
    </recommendedName>
</protein>
<dbReference type="InterPro" id="IPR000711">
    <property type="entry name" value="ATPase_OSCP/dsu"/>
</dbReference>
<dbReference type="AlphaFoldDB" id="A0A0A2V4M6"/>
<dbReference type="Pfam" id="PF00213">
    <property type="entry name" value="OSCP"/>
    <property type="match status" value="1"/>
</dbReference>
<keyword evidence="6" id="KW-0406">Ion transport</keyword>
<evidence type="ECO:0000256" key="8">
    <source>
        <dbReference type="ARBA" id="ARBA00023310"/>
    </source>
</evidence>
<dbReference type="PANTHER" id="PTHR11910">
    <property type="entry name" value="ATP SYNTHASE DELTA CHAIN"/>
    <property type="match status" value="1"/>
</dbReference>
<evidence type="ECO:0000256" key="4">
    <source>
        <dbReference type="ARBA" id="ARBA00022448"/>
    </source>
</evidence>
<dbReference type="NCBIfam" id="TIGR01145">
    <property type="entry name" value="ATP_synt_delta"/>
    <property type="match status" value="1"/>
</dbReference>
<keyword evidence="5" id="KW-0375">Hydrogen ion transport</keyword>
<sequence>MAELSTVARPYAEALFAAARDDKAGLQAWADLVSELSQVASNPDVREAMADPRLGDKQRVELFTGLVKAELPQAARNFIELLVENDRLLLLPEIATQFVVLRNRHDGTAQAEITSAFELSDAQVQELVAGLEKKFGLKLKPVVTVDQSLIGGVRVAVGDQVLDTSVQAQLARMRDTLAA</sequence>
<dbReference type="NCBIfam" id="NF004402">
    <property type="entry name" value="PRK05758.2-2"/>
    <property type="match status" value="1"/>
</dbReference>
<dbReference type="Gene3D" id="1.10.520.20">
    <property type="entry name" value="N-terminal domain of the delta subunit of the F1F0-ATP synthase"/>
    <property type="match status" value="1"/>
</dbReference>
<comment type="caution">
    <text evidence="9">The sequence shown here is derived from an EMBL/GenBank/DDBJ whole genome shotgun (WGS) entry which is preliminary data.</text>
</comment>
<dbReference type="STRING" id="1245745.A0A0A2V4M6"/>
<evidence type="ECO:0000313" key="10">
    <source>
        <dbReference type="Proteomes" id="UP000030106"/>
    </source>
</evidence>
<evidence type="ECO:0000313" key="9">
    <source>
        <dbReference type="EMBL" id="KGQ02438.1"/>
    </source>
</evidence>
<organism evidence="9 10">
    <name type="scientific">Beauveria bassiana D1-5</name>
    <dbReference type="NCBI Taxonomy" id="1245745"/>
    <lineage>
        <taxon>Eukaryota</taxon>
        <taxon>Fungi</taxon>
        <taxon>Dikarya</taxon>
        <taxon>Ascomycota</taxon>
        <taxon>Pezizomycotina</taxon>
        <taxon>Sordariomycetes</taxon>
        <taxon>Hypocreomycetidae</taxon>
        <taxon>Hypocreales</taxon>
        <taxon>Cordycipitaceae</taxon>
        <taxon>Beauveria</taxon>
    </lineage>
</organism>
<gene>
    <name evidence="9" type="ORF">BBAD15_g12352</name>
</gene>
<accession>A0A0A2V4M6</accession>
<dbReference type="InterPro" id="IPR026015">
    <property type="entry name" value="ATP_synth_OSCP/delta_N_sf"/>
</dbReference>
<keyword evidence="8" id="KW-0066">ATP synthesis</keyword>
<evidence type="ECO:0000256" key="6">
    <source>
        <dbReference type="ARBA" id="ARBA00023065"/>
    </source>
</evidence>
<reference evidence="9 10" key="1">
    <citation type="submission" date="2012-10" db="EMBL/GenBank/DDBJ databases">
        <title>Genome sequencing and analysis of entomopathogenic fungi Beauveria bassiana D1-5.</title>
        <authorList>
            <person name="Li Q."/>
            <person name="Wang L."/>
            <person name="Zhang Z."/>
            <person name="Wang Q."/>
            <person name="Ren J."/>
            <person name="Wang M."/>
            <person name="Xu W."/>
            <person name="Wang J."/>
            <person name="Lu Y."/>
            <person name="Du Q."/>
            <person name="Sun Z."/>
        </authorList>
    </citation>
    <scope>NUCLEOTIDE SEQUENCE [LARGE SCALE GENOMIC DNA]</scope>
    <source>
        <strain evidence="9 10">D1-5</strain>
    </source>
</reference>
<proteinExistence type="inferred from homology"/>
<dbReference type="Proteomes" id="UP000030106">
    <property type="component" value="Unassembled WGS sequence"/>
</dbReference>
<dbReference type="HOGENOM" id="CLU_085114_3_0_1"/>
<evidence type="ECO:0000256" key="5">
    <source>
        <dbReference type="ARBA" id="ARBA00022781"/>
    </source>
</evidence>
<comment type="similarity">
    <text evidence="2">Belongs to the ATPase delta chain family.</text>
</comment>
<evidence type="ECO:0000256" key="3">
    <source>
        <dbReference type="ARBA" id="ARBA00014723"/>
    </source>
</evidence>
<comment type="subcellular location">
    <subcellularLocation>
        <location evidence="1">Membrane</location>
    </subcellularLocation>
</comment>
<dbReference type="EMBL" id="ANFO01001548">
    <property type="protein sequence ID" value="KGQ02438.1"/>
    <property type="molecule type" value="Genomic_DNA"/>
</dbReference>
<dbReference type="SUPFAM" id="SSF47928">
    <property type="entry name" value="N-terminal domain of the delta subunit of the F1F0-ATP synthase"/>
    <property type="match status" value="1"/>
</dbReference>
<dbReference type="GO" id="GO:0046933">
    <property type="term" value="F:proton-transporting ATP synthase activity, rotational mechanism"/>
    <property type="evidence" value="ECO:0007669"/>
    <property type="project" value="InterPro"/>
</dbReference>
<dbReference type="GO" id="GO:0016020">
    <property type="term" value="C:membrane"/>
    <property type="evidence" value="ECO:0007669"/>
    <property type="project" value="UniProtKB-SubCell"/>
</dbReference>
<evidence type="ECO:0000256" key="2">
    <source>
        <dbReference type="ARBA" id="ARBA00007046"/>
    </source>
</evidence>
<keyword evidence="4" id="KW-0813">Transport</keyword>
<evidence type="ECO:0000256" key="7">
    <source>
        <dbReference type="ARBA" id="ARBA00023136"/>
    </source>
</evidence>
<name>A0A0A2V4M6_BEABA</name>
<evidence type="ECO:0000256" key="1">
    <source>
        <dbReference type="ARBA" id="ARBA00004370"/>
    </source>
</evidence>
<keyword evidence="7" id="KW-0472">Membrane</keyword>
<dbReference type="PRINTS" id="PR00125">
    <property type="entry name" value="ATPASEDELTA"/>
</dbReference>